<dbReference type="SMART" id="SM00409">
    <property type="entry name" value="IG"/>
    <property type="match status" value="1"/>
</dbReference>
<feature type="transmembrane region" description="Helical" evidence="1">
    <location>
        <begin position="217"/>
        <end position="239"/>
    </location>
</feature>
<dbReference type="AlphaFoldDB" id="A0A8J1J204"/>
<organism evidence="3 4">
    <name type="scientific">Xenopus tropicalis</name>
    <name type="common">Western clawed frog</name>
    <name type="synonym">Silurana tropicalis</name>
    <dbReference type="NCBI Taxonomy" id="8364"/>
    <lineage>
        <taxon>Eukaryota</taxon>
        <taxon>Metazoa</taxon>
        <taxon>Chordata</taxon>
        <taxon>Craniata</taxon>
        <taxon>Vertebrata</taxon>
        <taxon>Euteleostomi</taxon>
        <taxon>Amphibia</taxon>
        <taxon>Batrachia</taxon>
        <taxon>Anura</taxon>
        <taxon>Pipoidea</taxon>
        <taxon>Pipidae</taxon>
        <taxon>Xenopodinae</taxon>
        <taxon>Xenopus</taxon>
        <taxon>Silurana</taxon>
    </lineage>
</organism>
<dbReference type="InterPro" id="IPR036179">
    <property type="entry name" value="Ig-like_dom_sf"/>
</dbReference>
<dbReference type="RefSeq" id="XP_031750761.1">
    <property type="nucleotide sequence ID" value="XM_031894901.1"/>
</dbReference>
<keyword evidence="3" id="KW-1185">Reference proteome</keyword>
<dbReference type="GeneID" id="116408204"/>
<keyword evidence="1" id="KW-0812">Transmembrane</keyword>
<evidence type="ECO:0000313" key="3">
    <source>
        <dbReference type="Proteomes" id="UP000008143"/>
    </source>
</evidence>
<gene>
    <name evidence="4 5" type="primary">LOC116408204</name>
</gene>
<evidence type="ECO:0000313" key="5">
    <source>
        <dbReference type="Xenbase" id="XB-GENE-29093811"/>
    </source>
</evidence>
<dbReference type="KEGG" id="xtr:116408204"/>
<dbReference type="CDD" id="cd00099">
    <property type="entry name" value="IgV"/>
    <property type="match status" value="1"/>
</dbReference>
<dbReference type="OrthoDB" id="9906450at2759"/>
<keyword evidence="1" id="KW-0472">Membrane</keyword>
<feature type="domain" description="Ig-like" evidence="2">
    <location>
        <begin position="124"/>
        <end position="196"/>
    </location>
</feature>
<feature type="domain" description="Ig-like" evidence="2">
    <location>
        <begin position="5"/>
        <end position="104"/>
    </location>
</feature>
<dbReference type="Pfam" id="PF07686">
    <property type="entry name" value="V-set"/>
    <property type="match status" value="1"/>
</dbReference>
<dbReference type="AGR" id="Xenbase:XB-GENE-29093811"/>
<keyword evidence="1" id="KW-1133">Transmembrane helix</keyword>
<evidence type="ECO:0000256" key="1">
    <source>
        <dbReference type="SAM" id="Phobius"/>
    </source>
</evidence>
<dbReference type="Xenbase" id="XB-GENE-29093811">
    <property type="gene designation" value="LOC116408204"/>
</dbReference>
<dbReference type="SUPFAM" id="SSF48726">
    <property type="entry name" value="Immunoglobulin"/>
    <property type="match status" value="2"/>
</dbReference>
<dbReference type="Proteomes" id="UP000008143">
    <property type="component" value="Unplaced"/>
</dbReference>
<dbReference type="OMA" id="CEVWINS"/>
<dbReference type="InterPro" id="IPR013106">
    <property type="entry name" value="Ig_V-set"/>
</dbReference>
<dbReference type="InterPro" id="IPR007110">
    <property type="entry name" value="Ig-like_dom"/>
</dbReference>
<evidence type="ECO:0000259" key="2">
    <source>
        <dbReference type="PROSITE" id="PS50835"/>
    </source>
</evidence>
<dbReference type="Gene3D" id="2.60.40.10">
    <property type="entry name" value="Immunoglobulins"/>
    <property type="match status" value="2"/>
</dbReference>
<dbReference type="InterPro" id="IPR003599">
    <property type="entry name" value="Ig_sub"/>
</dbReference>
<proteinExistence type="predicted"/>
<evidence type="ECO:0000313" key="4">
    <source>
        <dbReference type="RefSeq" id="XP_031750761.1"/>
    </source>
</evidence>
<accession>A0A8J1J204</accession>
<protein>
    <submittedName>
        <fullName evidence="4">Uncharacterized protein LOC116408204</fullName>
    </submittedName>
</protein>
<name>A0A8J1J204_XENTR</name>
<dbReference type="PROSITE" id="PS50835">
    <property type="entry name" value="IG_LIKE"/>
    <property type="match status" value="2"/>
</dbReference>
<reference evidence="4" key="1">
    <citation type="submission" date="2025-08" db="UniProtKB">
        <authorList>
            <consortium name="RefSeq"/>
        </authorList>
    </citation>
    <scope>IDENTIFICATION</scope>
    <source>
        <strain evidence="4">Nigerian</strain>
        <tissue evidence="4">Liver and blood</tissue>
    </source>
</reference>
<dbReference type="InterPro" id="IPR013783">
    <property type="entry name" value="Ig-like_fold"/>
</dbReference>
<sequence>MALYPVEEVVFAKVNGTARISCSFDSEFNSITRIIWYRKTFALGEAPKTVVTCAGNNNTHKYLCGSDANRTTLTIFNGQINDSGIYYCASYESMAGKGTRVIVGDNSTSNTTVHLLAPYKVPLDSQPIHLTCVVRTLHQIVRLIWNISGNHHEGKVIAMEHPAGTWNFINPITVDRTQWDNGKLTCEVHFNSSVISAHLNIVSKESTTFGHRCAASLIPVLIGILLLLTILSGHLLWIFKQPGQKKTERETSVSDTQDGIVYAELNRGSLNPHRTE</sequence>